<name>K8EH90_9CHLO</name>
<dbReference type="EMBL" id="FO082273">
    <property type="protein sequence ID" value="CCO17386.1"/>
    <property type="molecule type" value="Genomic_DNA"/>
</dbReference>
<feature type="chain" id="PRO_5003917155" description="AAA+ ATPase domain-containing protein" evidence="3">
    <location>
        <begin position="24"/>
        <end position="668"/>
    </location>
</feature>
<evidence type="ECO:0000259" key="4">
    <source>
        <dbReference type="SMART" id="SM00382"/>
    </source>
</evidence>
<sequence>MFVALGNVATAFLAIATTYFVHHCENNNNNNQRSSVTKNLCPSFITSTSNSDNFYCGENGKFCRRSRRNEFDDDAEEEDADAPNLFNACVHVRAKVESQIFGQTESTDILLDAICDKFREIERYELEEEDLGERREEGVEEERQTPLVMSIHGSPGVGKSHFHRALARAVYGANRRRRRKNGGGAKAYGEMLASVARNVVTGGVRGSYYASERKKKTCPGELCPAYKILFGAEYVEKDRERQKRMIVSNLRAHLRRYPESVVVIEEYDKLPCEVRSVLRQLFDSGRVMQSTPSSSSSFSSSKTRRRKKRGGAFSRLWRRGSEEEEDSARSNGGDEDDEDEDGNDTFEDYDVYGEKREVLGNKAIFILEANAGFVHIHGAAEADRKRRLSKVGDVDKNKNKNYLKSERERHHVELSRALKNAMFTKWEKEHCEDFHDTVKVLSSIEYFVPFQPLDEDALKQIANAHLEYRSNYLIENEFVSSMLTTLSSSSSSSRESPTGSVASLPQMDAIKRRVNVTLSWDDRLLSFLARESEFEGEFAIEGGKEVKSTLSRTVTRAIRRALLPPSTTTNEEKNGGGKTIHPSFARYEKIRDFILEDSKKKFASGDKAGSKTKDEEGKEAEDALLQINVRLAVVVDDDEDAMQKNPETKDSNSQRRRSVVASIFLIDN</sequence>
<evidence type="ECO:0000256" key="3">
    <source>
        <dbReference type="SAM" id="SignalP"/>
    </source>
</evidence>
<dbReference type="GeneID" id="19015153"/>
<dbReference type="InterPro" id="IPR003593">
    <property type="entry name" value="AAA+_ATPase"/>
</dbReference>
<proteinExistence type="inferred from homology"/>
<dbReference type="PANTHER" id="PTHR10760">
    <property type="entry name" value="TORSIN"/>
    <property type="match status" value="1"/>
</dbReference>
<dbReference type="Proteomes" id="UP000198341">
    <property type="component" value="Chromosome 6"/>
</dbReference>
<feature type="region of interest" description="Disordered" evidence="2">
    <location>
        <begin position="286"/>
        <end position="347"/>
    </location>
</feature>
<dbReference type="SUPFAM" id="SSF52540">
    <property type="entry name" value="P-loop containing nucleoside triphosphate hydrolases"/>
    <property type="match status" value="1"/>
</dbReference>
<dbReference type="PANTHER" id="PTHR10760:SF2">
    <property type="entry name" value="LD13476P-RELATED"/>
    <property type="match status" value="1"/>
</dbReference>
<dbReference type="KEGG" id="bpg:Bathy06g01730"/>
<protein>
    <recommendedName>
        <fullName evidence="4">AAA+ ATPase domain-containing protein</fullName>
    </recommendedName>
</protein>
<dbReference type="STRING" id="41875.K8EH90"/>
<dbReference type="GO" id="GO:0005524">
    <property type="term" value="F:ATP binding"/>
    <property type="evidence" value="ECO:0007669"/>
    <property type="project" value="InterPro"/>
</dbReference>
<comment type="similarity">
    <text evidence="1">Belongs to the ClpA/ClpB family. Torsin subfamily.</text>
</comment>
<evidence type="ECO:0000256" key="1">
    <source>
        <dbReference type="ARBA" id="ARBA00006235"/>
    </source>
</evidence>
<reference evidence="5 6" key="1">
    <citation type="submission" date="2011-10" db="EMBL/GenBank/DDBJ databases">
        <authorList>
            <person name="Genoscope - CEA"/>
        </authorList>
    </citation>
    <scope>NUCLEOTIDE SEQUENCE [LARGE SCALE GENOMIC DNA]</scope>
    <source>
        <strain evidence="5 6">RCC 1105</strain>
    </source>
</reference>
<dbReference type="AlphaFoldDB" id="K8EH90"/>
<organism evidence="5 6">
    <name type="scientific">Bathycoccus prasinos</name>
    <dbReference type="NCBI Taxonomy" id="41875"/>
    <lineage>
        <taxon>Eukaryota</taxon>
        <taxon>Viridiplantae</taxon>
        <taxon>Chlorophyta</taxon>
        <taxon>Mamiellophyceae</taxon>
        <taxon>Mamiellales</taxon>
        <taxon>Bathycoccaceae</taxon>
        <taxon>Bathycoccus</taxon>
    </lineage>
</organism>
<evidence type="ECO:0000256" key="2">
    <source>
        <dbReference type="SAM" id="MobiDB-lite"/>
    </source>
</evidence>
<evidence type="ECO:0000313" key="6">
    <source>
        <dbReference type="Proteomes" id="UP000198341"/>
    </source>
</evidence>
<dbReference type="InterPro" id="IPR027417">
    <property type="entry name" value="P-loop_NTPase"/>
</dbReference>
<feature type="signal peptide" evidence="3">
    <location>
        <begin position="1"/>
        <end position="23"/>
    </location>
</feature>
<feature type="compositionally biased region" description="Acidic residues" evidence="2">
    <location>
        <begin position="333"/>
        <end position="347"/>
    </location>
</feature>
<dbReference type="Gene3D" id="3.40.50.300">
    <property type="entry name" value="P-loop containing nucleotide triphosphate hydrolases"/>
    <property type="match status" value="1"/>
</dbReference>
<feature type="region of interest" description="Disordered" evidence="2">
    <location>
        <begin position="636"/>
        <end position="656"/>
    </location>
</feature>
<dbReference type="InterPro" id="IPR049945">
    <property type="entry name" value="AAA_22"/>
</dbReference>
<dbReference type="RefSeq" id="XP_007512786.1">
    <property type="nucleotide sequence ID" value="XM_007512724.1"/>
</dbReference>
<dbReference type="Pfam" id="PF13401">
    <property type="entry name" value="AAA_22"/>
    <property type="match status" value="1"/>
</dbReference>
<dbReference type="GO" id="GO:0005737">
    <property type="term" value="C:cytoplasm"/>
    <property type="evidence" value="ECO:0007669"/>
    <property type="project" value="UniProtKB-ARBA"/>
</dbReference>
<dbReference type="GO" id="GO:0016887">
    <property type="term" value="F:ATP hydrolysis activity"/>
    <property type="evidence" value="ECO:0007669"/>
    <property type="project" value="InterPro"/>
</dbReference>
<dbReference type="InterPro" id="IPR010448">
    <property type="entry name" value="Torsin"/>
</dbReference>
<feature type="compositionally biased region" description="Low complexity" evidence="2">
    <location>
        <begin position="290"/>
        <end position="301"/>
    </location>
</feature>
<evidence type="ECO:0000313" key="5">
    <source>
        <dbReference type="EMBL" id="CCO17386.1"/>
    </source>
</evidence>
<keyword evidence="6" id="KW-1185">Reference proteome</keyword>
<accession>K8EH90</accession>
<gene>
    <name evidence="5" type="ORF">Bathy06g01730</name>
</gene>
<dbReference type="SMART" id="SM00382">
    <property type="entry name" value="AAA"/>
    <property type="match status" value="1"/>
</dbReference>
<feature type="domain" description="AAA+ ATPase" evidence="4">
    <location>
        <begin position="145"/>
        <end position="395"/>
    </location>
</feature>
<dbReference type="OrthoDB" id="498670at2759"/>
<keyword evidence="3" id="KW-0732">Signal</keyword>